<dbReference type="PANTHER" id="PTHR21499:SF59">
    <property type="entry name" value="ASPARTOKINASE"/>
    <property type="match status" value="1"/>
</dbReference>
<keyword evidence="4 6" id="KW-0418">Kinase</keyword>
<dbReference type="GO" id="GO:0005829">
    <property type="term" value="C:cytosol"/>
    <property type="evidence" value="ECO:0007669"/>
    <property type="project" value="TreeGrafter"/>
</dbReference>
<dbReference type="PROSITE" id="PS51671">
    <property type="entry name" value="ACT"/>
    <property type="match status" value="1"/>
</dbReference>
<evidence type="ECO:0000259" key="8">
    <source>
        <dbReference type="PROSITE" id="PS51671"/>
    </source>
</evidence>
<dbReference type="InterPro" id="IPR001341">
    <property type="entry name" value="Asp_kinase"/>
</dbReference>
<evidence type="ECO:0000313" key="10">
    <source>
        <dbReference type="Proteomes" id="UP001061958"/>
    </source>
</evidence>
<comment type="catalytic activity">
    <reaction evidence="6">
        <text>L-aspartate + ATP = 4-phospho-L-aspartate + ADP</text>
        <dbReference type="Rhea" id="RHEA:23776"/>
        <dbReference type="ChEBI" id="CHEBI:29991"/>
        <dbReference type="ChEBI" id="CHEBI:30616"/>
        <dbReference type="ChEBI" id="CHEBI:57535"/>
        <dbReference type="ChEBI" id="CHEBI:456216"/>
        <dbReference type="EC" id="2.7.2.4"/>
    </reaction>
</comment>
<dbReference type="Gene3D" id="3.30.70.260">
    <property type="match status" value="2"/>
</dbReference>
<comment type="caution">
    <text evidence="9">The sequence shown here is derived from an EMBL/GenBank/DDBJ whole genome shotgun (WGS) entry which is preliminary data.</text>
</comment>
<accession>A0A9C7PX19</accession>
<dbReference type="EMBL" id="BQMJ01000021">
    <property type="protein sequence ID" value="GJQ11112.1"/>
    <property type="molecule type" value="Genomic_DNA"/>
</dbReference>
<comment type="pathway">
    <text evidence="7">Amino-acid biosynthesis; L-threonine biosynthesis; L-threonine from L-aspartate: step 1/5.</text>
</comment>
<organism evidence="9 10">
    <name type="scientific">Galdieria partita</name>
    <dbReference type="NCBI Taxonomy" id="83374"/>
    <lineage>
        <taxon>Eukaryota</taxon>
        <taxon>Rhodophyta</taxon>
        <taxon>Bangiophyceae</taxon>
        <taxon>Galdieriales</taxon>
        <taxon>Galdieriaceae</taxon>
        <taxon>Galdieria</taxon>
    </lineage>
</organism>
<reference evidence="9" key="1">
    <citation type="journal article" date="2022" name="Proc. Natl. Acad. Sci. U.S.A.">
        <title>Life cycle and functional genomics of the unicellular red alga Galdieria for elucidating algal and plant evolution and industrial use.</title>
        <authorList>
            <person name="Hirooka S."/>
            <person name="Itabashi T."/>
            <person name="Ichinose T.M."/>
            <person name="Onuma R."/>
            <person name="Fujiwara T."/>
            <person name="Yamashita S."/>
            <person name="Jong L.W."/>
            <person name="Tomita R."/>
            <person name="Iwane A.H."/>
            <person name="Miyagishima S.Y."/>
        </authorList>
    </citation>
    <scope>NUCLEOTIDE SEQUENCE</scope>
    <source>
        <strain evidence="9">NBRC 102759</strain>
    </source>
</reference>
<dbReference type="InterPro" id="IPR045865">
    <property type="entry name" value="ACT-like_dom_sf"/>
</dbReference>
<evidence type="ECO:0000256" key="6">
    <source>
        <dbReference type="RuleBase" id="RU003448"/>
    </source>
</evidence>
<dbReference type="OrthoDB" id="4323675at2759"/>
<evidence type="ECO:0000256" key="3">
    <source>
        <dbReference type="ARBA" id="ARBA00022741"/>
    </source>
</evidence>
<evidence type="ECO:0000313" key="9">
    <source>
        <dbReference type="EMBL" id="GJQ11112.1"/>
    </source>
</evidence>
<dbReference type="InterPro" id="IPR054352">
    <property type="entry name" value="ACT_Aspartokinase"/>
</dbReference>
<comment type="pathway">
    <text evidence="7">Amino-acid biosynthesis; L-lysine biosynthesis via DAP pathway; (S)-tetrahydrodipicolinate from L-aspartate: step 1/4.</text>
</comment>
<dbReference type="PROSITE" id="PS00324">
    <property type="entry name" value="ASPARTOKINASE"/>
    <property type="match status" value="1"/>
</dbReference>
<gene>
    <name evidence="9" type="ORF">GpartN1_g2903.t1</name>
</gene>
<keyword evidence="3" id="KW-0547">Nucleotide-binding</keyword>
<keyword evidence="7" id="KW-0028">Amino-acid biosynthesis</keyword>
<reference evidence="9" key="2">
    <citation type="submission" date="2022-01" db="EMBL/GenBank/DDBJ databases">
        <authorList>
            <person name="Hirooka S."/>
            <person name="Miyagishima S.Y."/>
        </authorList>
    </citation>
    <scope>NUCLEOTIDE SEQUENCE</scope>
    <source>
        <strain evidence="9">NBRC 102759</strain>
    </source>
</reference>
<dbReference type="InterPro" id="IPR042199">
    <property type="entry name" value="AsparK_Bifunc_asparK/hSer_DH"/>
</dbReference>
<protein>
    <recommendedName>
        <fullName evidence="6">Aspartokinase</fullName>
        <ecNumber evidence="6">2.7.2.4</ecNumber>
    </recommendedName>
</protein>
<evidence type="ECO:0000256" key="1">
    <source>
        <dbReference type="ARBA" id="ARBA00010122"/>
    </source>
</evidence>
<dbReference type="InterPro" id="IPR002912">
    <property type="entry name" value="ACT_dom"/>
</dbReference>
<dbReference type="AlphaFoldDB" id="A0A9C7PX19"/>
<comment type="pathway">
    <text evidence="7">Amino-acid biosynthesis; L-methionine biosynthesis via de novo pathway; L-homoserine from L-aspartate: step 1/3.</text>
</comment>
<dbReference type="InterPro" id="IPR001048">
    <property type="entry name" value="Asp/Glu/Uridylate_kinase"/>
</dbReference>
<keyword evidence="5" id="KW-0067">ATP-binding</keyword>
<dbReference type="PANTHER" id="PTHR21499">
    <property type="entry name" value="ASPARTATE KINASE"/>
    <property type="match status" value="1"/>
</dbReference>
<dbReference type="Pfam" id="PF00696">
    <property type="entry name" value="AA_kinase"/>
    <property type="match status" value="1"/>
</dbReference>
<dbReference type="EC" id="2.7.2.4" evidence="6"/>
<proteinExistence type="inferred from homology"/>
<sequence>MQPYSFITNHPLFVVKIHKSKIVRKESSHQVYKVPKTYFSRWTCSVTPKSNTQTTLREVFSSEPKQLSDQKLDRIVCKFGGSSLANAERLKEVGKLVQMQLEKSQRYPIVVLSAMGTTTNELLQAGELALKEGIVDISSIRKRAYLACEELHLSKEDLVDPLLTTLDQLLLGIKFIKELSPRTKDYLVSFGERLSVRIFASYLRQSEGLPTEPFDAFDLGFVTNSHFTNADLLEESFPRIRECFERLVQEHTLAVVTGFIAKDKQGNITTLGRGGSDLTAAALGAALGCSEVQVWKDVDGILSTDPRIVSDAIPVPFVTFQEAFEMAYFGAKVLHPIAMQPAMRHNIPIRVKNSYNPEHPGTVIKSRREHPSENPVTAISLKRKCHLVDIESTRMLGAHGFLAELFKVFGERRVSIDMIATSEVSVSMTLDPKAFDTRDKEELEVELSKIASVQFSGEKAIISLVSNVSRSTEILARSMQVLWKENIDVEMISQGASKFNISFIVEDNHADAAIRALHKEFFRH</sequence>
<dbReference type="GO" id="GO:0009089">
    <property type="term" value="P:lysine biosynthetic process via diaminopimelate"/>
    <property type="evidence" value="ECO:0007669"/>
    <property type="project" value="TreeGrafter"/>
</dbReference>
<comment type="similarity">
    <text evidence="1 6">Belongs to the aspartokinase family.</text>
</comment>
<keyword evidence="2 6" id="KW-0808">Transferase</keyword>
<dbReference type="SUPFAM" id="SSF53633">
    <property type="entry name" value="Carbamate kinase-like"/>
    <property type="match status" value="1"/>
</dbReference>
<evidence type="ECO:0000256" key="5">
    <source>
        <dbReference type="ARBA" id="ARBA00022840"/>
    </source>
</evidence>
<keyword evidence="10" id="KW-1185">Reference proteome</keyword>
<feature type="domain" description="ACT" evidence="8">
    <location>
        <begin position="390"/>
        <end position="467"/>
    </location>
</feature>
<dbReference type="SUPFAM" id="SSF55021">
    <property type="entry name" value="ACT-like"/>
    <property type="match status" value="2"/>
</dbReference>
<dbReference type="Gene3D" id="1.20.120.1320">
    <property type="entry name" value="Aspartokinase, catalytic domain"/>
    <property type="match status" value="1"/>
</dbReference>
<evidence type="ECO:0000256" key="4">
    <source>
        <dbReference type="ARBA" id="ARBA00022777"/>
    </source>
</evidence>
<evidence type="ECO:0000256" key="2">
    <source>
        <dbReference type="ARBA" id="ARBA00022679"/>
    </source>
</evidence>
<dbReference type="Pfam" id="PF22468">
    <property type="entry name" value="ACT_9"/>
    <property type="match status" value="1"/>
</dbReference>
<dbReference type="GO" id="GO:0005524">
    <property type="term" value="F:ATP binding"/>
    <property type="evidence" value="ECO:0007669"/>
    <property type="project" value="UniProtKB-KW"/>
</dbReference>
<name>A0A9C7PX19_9RHOD</name>
<evidence type="ECO:0000256" key="7">
    <source>
        <dbReference type="RuleBase" id="RU004249"/>
    </source>
</evidence>
<dbReference type="InterPro" id="IPR018042">
    <property type="entry name" value="Aspartate_kinase_CS"/>
</dbReference>
<dbReference type="GO" id="GO:0009090">
    <property type="term" value="P:homoserine biosynthetic process"/>
    <property type="evidence" value="ECO:0007669"/>
    <property type="project" value="TreeGrafter"/>
</dbReference>
<dbReference type="NCBIfam" id="TIGR00657">
    <property type="entry name" value="asp_kinases"/>
    <property type="match status" value="1"/>
</dbReference>
<dbReference type="GO" id="GO:0004072">
    <property type="term" value="F:aspartate kinase activity"/>
    <property type="evidence" value="ECO:0007669"/>
    <property type="project" value="UniProtKB-EC"/>
</dbReference>
<dbReference type="Gene3D" id="3.40.1160.10">
    <property type="entry name" value="Acetylglutamate kinase-like"/>
    <property type="match status" value="1"/>
</dbReference>
<dbReference type="Proteomes" id="UP001061958">
    <property type="component" value="Unassembled WGS sequence"/>
</dbReference>
<dbReference type="InterPro" id="IPR036393">
    <property type="entry name" value="AceGlu_kinase-like_sf"/>
</dbReference>